<evidence type="ECO:0000256" key="1">
    <source>
        <dbReference type="ARBA" id="ARBA00006484"/>
    </source>
</evidence>
<evidence type="ECO:0000256" key="3">
    <source>
        <dbReference type="RuleBase" id="RU000363"/>
    </source>
</evidence>
<dbReference type="GeneID" id="93447517"/>
<dbReference type="GO" id="GO:0006633">
    <property type="term" value="P:fatty acid biosynthetic process"/>
    <property type="evidence" value="ECO:0007669"/>
    <property type="project" value="TreeGrafter"/>
</dbReference>
<gene>
    <name evidence="4" type="ORF">GKD17_12600</name>
</gene>
<evidence type="ECO:0000313" key="5">
    <source>
        <dbReference type="Proteomes" id="UP000500949"/>
    </source>
</evidence>
<organism evidence="4 5">
    <name type="scientific">Phocaeicola dorei</name>
    <dbReference type="NCBI Taxonomy" id="357276"/>
    <lineage>
        <taxon>Bacteria</taxon>
        <taxon>Pseudomonadati</taxon>
        <taxon>Bacteroidota</taxon>
        <taxon>Bacteroidia</taxon>
        <taxon>Bacteroidales</taxon>
        <taxon>Bacteroidaceae</taxon>
        <taxon>Phocaeicola</taxon>
    </lineage>
</organism>
<evidence type="ECO:0000256" key="2">
    <source>
        <dbReference type="ARBA" id="ARBA00023002"/>
    </source>
</evidence>
<sequence length="290" mass="31236">MELKKYIKRVGRYLLTGLPVQHVTANIVTLLPNKLLCGRTALITGGTSGIGYTIAEAFLRSGASVCITGRDEARLVASIHKLKNQCSIGMDNEIHFLLLDNRDVQSFSERLKEAEHICGKIDILVNNAGLLGGDISTATEEEYDAVLDTNLKGTFFLSQMVARNMKQNKIKGNILNIASSSSFRPAASAYTLSKWGLRGLTLGLAKSFAPYGIVVNGIAPGPTVTPMILKDVSSNLLFEGNPLGRYALPEEIANMAVFLVSDMGRTVVGDIVCMTGGAGLITFDDVNYNF</sequence>
<reference evidence="4 5" key="1">
    <citation type="submission" date="2019-11" db="EMBL/GenBank/DDBJ databases">
        <title>Complete genome sequence of Bacteroides dorei DSM 17855.</title>
        <authorList>
            <person name="Russell J.T."/>
        </authorList>
    </citation>
    <scope>NUCLEOTIDE SEQUENCE [LARGE SCALE GENOMIC DNA]</scope>
    <source>
        <strain evidence="4 5">DSM 17855</strain>
    </source>
</reference>
<dbReference type="Proteomes" id="UP000500949">
    <property type="component" value="Chromosome"/>
</dbReference>
<dbReference type="GO" id="GO:0016616">
    <property type="term" value="F:oxidoreductase activity, acting on the CH-OH group of donors, NAD or NADP as acceptor"/>
    <property type="evidence" value="ECO:0007669"/>
    <property type="project" value="TreeGrafter"/>
</dbReference>
<dbReference type="PANTHER" id="PTHR42760:SF133">
    <property type="entry name" value="3-OXOACYL-[ACYL-CARRIER-PROTEIN] REDUCTASE"/>
    <property type="match status" value="1"/>
</dbReference>
<keyword evidence="2" id="KW-0560">Oxidoreductase</keyword>
<dbReference type="PRINTS" id="PR00081">
    <property type="entry name" value="GDHRDH"/>
</dbReference>
<accession>A0A858XNL7</accession>
<dbReference type="CDD" id="cd05233">
    <property type="entry name" value="SDR_c"/>
    <property type="match status" value="1"/>
</dbReference>
<dbReference type="RefSeq" id="WP_007835076.1">
    <property type="nucleotide sequence ID" value="NZ_CP046176.1"/>
</dbReference>
<name>A0A858XNL7_9BACT</name>
<dbReference type="InterPro" id="IPR036291">
    <property type="entry name" value="NAD(P)-bd_dom_sf"/>
</dbReference>
<proteinExistence type="inferred from homology"/>
<evidence type="ECO:0000313" key="4">
    <source>
        <dbReference type="EMBL" id="QJR77171.1"/>
    </source>
</evidence>
<dbReference type="SUPFAM" id="SSF51735">
    <property type="entry name" value="NAD(P)-binding Rossmann-fold domains"/>
    <property type="match status" value="1"/>
</dbReference>
<dbReference type="PANTHER" id="PTHR42760">
    <property type="entry name" value="SHORT-CHAIN DEHYDROGENASES/REDUCTASES FAMILY MEMBER"/>
    <property type="match status" value="1"/>
</dbReference>
<dbReference type="InterPro" id="IPR002347">
    <property type="entry name" value="SDR_fam"/>
</dbReference>
<dbReference type="AlphaFoldDB" id="A0A858XNL7"/>
<dbReference type="EMBL" id="CP046176">
    <property type="protein sequence ID" value="QJR77171.1"/>
    <property type="molecule type" value="Genomic_DNA"/>
</dbReference>
<protein>
    <submittedName>
        <fullName evidence="4">SDR family oxidoreductase</fullName>
    </submittedName>
</protein>
<dbReference type="PRINTS" id="PR00080">
    <property type="entry name" value="SDRFAMILY"/>
</dbReference>
<dbReference type="Gene3D" id="3.40.50.720">
    <property type="entry name" value="NAD(P)-binding Rossmann-like Domain"/>
    <property type="match status" value="1"/>
</dbReference>
<dbReference type="FunFam" id="3.40.50.720:FF:000084">
    <property type="entry name" value="Short-chain dehydrogenase reductase"/>
    <property type="match status" value="1"/>
</dbReference>
<dbReference type="GO" id="GO:0048038">
    <property type="term" value="F:quinone binding"/>
    <property type="evidence" value="ECO:0007669"/>
    <property type="project" value="TreeGrafter"/>
</dbReference>
<comment type="similarity">
    <text evidence="1 3">Belongs to the short-chain dehydrogenases/reductases (SDR) family.</text>
</comment>
<dbReference type="Pfam" id="PF00106">
    <property type="entry name" value="adh_short"/>
    <property type="match status" value="1"/>
</dbReference>